<keyword evidence="2" id="KW-1185">Reference proteome</keyword>
<proteinExistence type="predicted"/>
<comment type="caution">
    <text evidence="1">The sequence shown here is derived from an EMBL/GenBank/DDBJ whole genome shotgun (WGS) entry which is preliminary data.</text>
</comment>
<name>A0A9Q0Z314_SALPP</name>
<gene>
    <name evidence="1" type="ORF">OIU79_007184</name>
</gene>
<organism evidence="1 2">
    <name type="scientific">Salix purpurea</name>
    <name type="common">Purple osier willow</name>
    <dbReference type="NCBI Taxonomy" id="77065"/>
    <lineage>
        <taxon>Eukaryota</taxon>
        <taxon>Viridiplantae</taxon>
        <taxon>Streptophyta</taxon>
        <taxon>Embryophyta</taxon>
        <taxon>Tracheophyta</taxon>
        <taxon>Spermatophyta</taxon>
        <taxon>Magnoliopsida</taxon>
        <taxon>eudicotyledons</taxon>
        <taxon>Gunneridae</taxon>
        <taxon>Pentapetalae</taxon>
        <taxon>rosids</taxon>
        <taxon>fabids</taxon>
        <taxon>Malpighiales</taxon>
        <taxon>Salicaceae</taxon>
        <taxon>Saliceae</taxon>
        <taxon>Salix</taxon>
    </lineage>
</organism>
<accession>A0A9Q0Z314</accession>
<dbReference type="Proteomes" id="UP001151532">
    <property type="component" value="Chromosome 10"/>
</dbReference>
<dbReference type="AlphaFoldDB" id="A0A9Q0Z314"/>
<protein>
    <submittedName>
        <fullName evidence="1">Uncharacterized protein</fullName>
    </submittedName>
</protein>
<reference evidence="1" key="1">
    <citation type="submission" date="2022-11" db="EMBL/GenBank/DDBJ databases">
        <authorList>
            <person name="Hyden B.L."/>
            <person name="Feng K."/>
            <person name="Yates T."/>
            <person name="Jawdy S."/>
            <person name="Smart L.B."/>
            <person name="Muchero W."/>
        </authorList>
    </citation>
    <scope>NUCLEOTIDE SEQUENCE</scope>
    <source>
        <tissue evidence="1">Shoot tip</tissue>
    </source>
</reference>
<evidence type="ECO:0000313" key="2">
    <source>
        <dbReference type="Proteomes" id="UP001151532"/>
    </source>
</evidence>
<sequence length="49" mass="5474">MIDAIDLSCCPCCHFGAQMPNAFDTGKRFSLFNLDDDEVSRDLVNGYDL</sequence>
<dbReference type="EMBL" id="JAPFFK010000014">
    <property type="protein sequence ID" value="KAJ6719471.1"/>
    <property type="molecule type" value="Genomic_DNA"/>
</dbReference>
<reference evidence="1" key="2">
    <citation type="journal article" date="2023" name="Int. J. Mol. Sci.">
        <title>De Novo Assembly and Annotation of 11 Diverse Shrub Willow (Salix) Genomes Reveals Novel Gene Organization in Sex-Linked Regions.</title>
        <authorList>
            <person name="Hyden B."/>
            <person name="Feng K."/>
            <person name="Yates T.B."/>
            <person name="Jawdy S."/>
            <person name="Cereghino C."/>
            <person name="Smart L.B."/>
            <person name="Muchero W."/>
        </authorList>
    </citation>
    <scope>NUCLEOTIDE SEQUENCE</scope>
    <source>
        <tissue evidence="1">Shoot tip</tissue>
    </source>
</reference>
<evidence type="ECO:0000313" key="1">
    <source>
        <dbReference type="EMBL" id="KAJ6719471.1"/>
    </source>
</evidence>